<gene>
    <name evidence="2" type="ORF">DMAD_05056</name>
</gene>
<name>A0AAU9GFI8_DROMD</name>
<sequence>MSCICQYYTPGVDSGMAQVGFPLKADKESPSENVVKHAEKETSEKTLPASGLADCRAENWLLKKKLMDFEITTENLQQLVNMIVEKQHRILTEMFELRKENRELQTECHLQREYHSMERNAWMKQLHDIQTLSRNRSLEMGSGSIEIDANRSPEVHEEAEKSAEEQGETDDECESDIEYDSYEDQDSCTDNADCEDLSATSPKTSRSSSPSSNGSESEDTDSQTAKNPDCENDSDSDSDQESDGDSDTD</sequence>
<keyword evidence="3" id="KW-1185">Reference proteome</keyword>
<evidence type="ECO:0000256" key="1">
    <source>
        <dbReference type="SAM" id="MobiDB-lite"/>
    </source>
</evidence>
<dbReference type="AlphaFoldDB" id="A0AAU9GFI8"/>
<proteinExistence type="predicted"/>
<feature type="compositionally biased region" description="Acidic residues" evidence="1">
    <location>
        <begin position="230"/>
        <end position="249"/>
    </location>
</feature>
<feature type="compositionally biased region" description="Basic and acidic residues" evidence="1">
    <location>
        <begin position="148"/>
        <end position="164"/>
    </location>
</feature>
<feature type="region of interest" description="Disordered" evidence="1">
    <location>
        <begin position="135"/>
        <end position="249"/>
    </location>
</feature>
<protein>
    <submittedName>
        <fullName evidence="2">Protein starmaker</fullName>
    </submittedName>
</protein>
<organism evidence="2 3">
    <name type="scientific">Drosophila madeirensis</name>
    <name type="common">Fruit fly</name>
    <dbReference type="NCBI Taxonomy" id="30013"/>
    <lineage>
        <taxon>Eukaryota</taxon>
        <taxon>Metazoa</taxon>
        <taxon>Ecdysozoa</taxon>
        <taxon>Arthropoda</taxon>
        <taxon>Hexapoda</taxon>
        <taxon>Insecta</taxon>
        <taxon>Pterygota</taxon>
        <taxon>Neoptera</taxon>
        <taxon>Endopterygota</taxon>
        <taxon>Diptera</taxon>
        <taxon>Brachycera</taxon>
        <taxon>Muscomorpha</taxon>
        <taxon>Ephydroidea</taxon>
        <taxon>Drosophilidae</taxon>
        <taxon>Drosophila</taxon>
        <taxon>Sophophora</taxon>
    </lineage>
</organism>
<feature type="compositionally biased region" description="Acidic residues" evidence="1">
    <location>
        <begin position="165"/>
        <end position="196"/>
    </location>
</feature>
<reference evidence="2 3" key="1">
    <citation type="submission" date="2024-02" db="EMBL/GenBank/DDBJ databases">
        <title>A chromosome-level genome assembly of Drosophila madeirensis, a fruit fly species endemic to Madeira island.</title>
        <authorList>
            <person name="Tomihara K."/>
            <person name="Llopart A."/>
            <person name="Yamamoto D."/>
        </authorList>
    </citation>
    <scope>NUCLEOTIDE SEQUENCE [LARGE SCALE GENOMIC DNA]</scope>
    <source>
        <strain evidence="2 3">RF1</strain>
    </source>
</reference>
<dbReference type="Proteomes" id="UP001500889">
    <property type="component" value="Chromosome E"/>
</dbReference>
<feature type="compositionally biased region" description="Low complexity" evidence="1">
    <location>
        <begin position="198"/>
        <end position="215"/>
    </location>
</feature>
<evidence type="ECO:0000313" key="3">
    <source>
        <dbReference type="Proteomes" id="UP001500889"/>
    </source>
</evidence>
<dbReference type="EMBL" id="AP029267">
    <property type="protein sequence ID" value="BFG06606.1"/>
    <property type="molecule type" value="Genomic_DNA"/>
</dbReference>
<accession>A0AAU9GFI8</accession>
<evidence type="ECO:0000313" key="2">
    <source>
        <dbReference type="EMBL" id="BFG06606.1"/>
    </source>
</evidence>